<dbReference type="AlphaFoldDB" id="A0A840RHE7"/>
<reference evidence="2 3" key="1">
    <citation type="submission" date="2020-08" db="EMBL/GenBank/DDBJ databases">
        <title>Genomic Encyclopedia of Type Strains, Phase IV (KMG-IV): sequencing the most valuable type-strain genomes for metagenomic binning, comparative biology and taxonomic classification.</title>
        <authorList>
            <person name="Goeker M."/>
        </authorList>
    </citation>
    <scope>NUCLEOTIDE SEQUENCE [LARGE SCALE GENOMIC DNA]</scope>
    <source>
        <strain evidence="2 3">DSM 18233</strain>
    </source>
</reference>
<proteinExistence type="predicted"/>
<feature type="region of interest" description="Disordered" evidence="1">
    <location>
        <begin position="30"/>
        <end position="50"/>
    </location>
</feature>
<protein>
    <submittedName>
        <fullName evidence="2">Uncharacterized protein</fullName>
    </submittedName>
</protein>
<name>A0A840RHE7_9NEIS</name>
<evidence type="ECO:0000256" key="1">
    <source>
        <dbReference type="SAM" id="MobiDB-lite"/>
    </source>
</evidence>
<evidence type="ECO:0000313" key="2">
    <source>
        <dbReference type="EMBL" id="MBB5191693.1"/>
    </source>
</evidence>
<keyword evidence="3" id="KW-1185">Reference proteome</keyword>
<dbReference type="EMBL" id="JACHHN010000004">
    <property type="protein sequence ID" value="MBB5191693.1"/>
    <property type="molecule type" value="Genomic_DNA"/>
</dbReference>
<organism evidence="2 3">
    <name type="scientific">Silvimonas terrae</name>
    <dbReference type="NCBI Taxonomy" id="300266"/>
    <lineage>
        <taxon>Bacteria</taxon>
        <taxon>Pseudomonadati</taxon>
        <taxon>Pseudomonadota</taxon>
        <taxon>Betaproteobacteria</taxon>
        <taxon>Neisseriales</taxon>
        <taxon>Chitinibacteraceae</taxon>
        <taxon>Silvimonas</taxon>
    </lineage>
</organism>
<gene>
    <name evidence="2" type="ORF">HNQ50_002423</name>
</gene>
<comment type="caution">
    <text evidence="2">The sequence shown here is derived from an EMBL/GenBank/DDBJ whole genome shotgun (WGS) entry which is preliminary data.</text>
</comment>
<sequence>MNPHDHPLSDPLALAQQRLRQNAVAVARHNHIPHKQNPLPIHHGHPGSKG</sequence>
<accession>A0A840RHE7</accession>
<dbReference type="Proteomes" id="UP000543030">
    <property type="component" value="Unassembled WGS sequence"/>
</dbReference>
<evidence type="ECO:0000313" key="3">
    <source>
        <dbReference type="Proteomes" id="UP000543030"/>
    </source>
</evidence>